<proteinExistence type="predicted"/>
<keyword evidence="1" id="KW-0812">Transmembrane</keyword>
<keyword evidence="1" id="KW-0472">Membrane</keyword>
<sequence>MSFILIALIGGIIALLFVYIKNRRT</sequence>
<organism evidence="2 3">
    <name type="scientific">Metabacillus herbersteinensis</name>
    <dbReference type="NCBI Taxonomy" id="283816"/>
    <lineage>
        <taxon>Bacteria</taxon>
        <taxon>Bacillati</taxon>
        <taxon>Bacillota</taxon>
        <taxon>Bacilli</taxon>
        <taxon>Bacillales</taxon>
        <taxon>Bacillaceae</taxon>
        <taxon>Metabacillus</taxon>
    </lineage>
</organism>
<accession>A0ABV6GJA6</accession>
<dbReference type="RefSeq" id="WP_378936308.1">
    <property type="nucleotide sequence ID" value="NZ_JBHLVO010000017.1"/>
</dbReference>
<evidence type="ECO:0000313" key="2">
    <source>
        <dbReference type="EMBL" id="MFC0273204.1"/>
    </source>
</evidence>
<dbReference type="EMBL" id="JBHLVO010000017">
    <property type="protein sequence ID" value="MFC0273204.1"/>
    <property type="molecule type" value="Genomic_DNA"/>
</dbReference>
<protein>
    <submittedName>
        <fullName evidence="2">EYxxD motif small membrane protein</fullName>
    </submittedName>
</protein>
<evidence type="ECO:0000313" key="3">
    <source>
        <dbReference type="Proteomes" id="UP001589854"/>
    </source>
</evidence>
<reference evidence="2 3" key="1">
    <citation type="submission" date="2024-09" db="EMBL/GenBank/DDBJ databases">
        <authorList>
            <person name="Sun Q."/>
            <person name="Mori K."/>
        </authorList>
    </citation>
    <scope>NUCLEOTIDE SEQUENCE [LARGE SCALE GENOMIC DNA]</scope>
    <source>
        <strain evidence="2 3">CCM 7228</strain>
    </source>
</reference>
<comment type="caution">
    <text evidence="2">The sequence shown here is derived from an EMBL/GenBank/DDBJ whole genome shotgun (WGS) entry which is preliminary data.</text>
</comment>
<keyword evidence="1" id="KW-1133">Transmembrane helix</keyword>
<dbReference type="NCBIfam" id="NF045534">
    <property type="entry name" value="small_EYxxD"/>
    <property type="match status" value="1"/>
</dbReference>
<feature type="transmembrane region" description="Helical" evidence="1">
    <location>
        <begin position="6"/>
        <end position="22"/>
    </location>
</feature>
<dbReference type="Proteomes" id="UP001589854">
    <property type="component" value="Unassembled WGS sequence"/>
</dbReference>
<keyword evidence="3" id="KW-1185">Reference proteome</keyword>
<gene>
    <name evidence="2" type="ORF">ACFFIX_17460</name>
</gene>
<name>A0ABV6GJA6_9BACI</name>
<evidence type="ECO:0000256" key="1">
    <source>
        <dbReference type="SAM" id="Phobius"/>
    </source>
</evidence>